<reference evidence="5 6" key="1">
    <citation type="submission" date="2023-03" db="EMBL/GenBank/DDBJ databases">
        <title>Draft genome sequence of the bacteria which degrade cell wall of Tricholomamatutake.</title>
        <authorList>
            <person name="Konishi Y."/>
            <person name="Fukuta Y."/>
            <person name="Shirasaka N."/>
        </authorList>
    </citation>
    <scope>NUCLEOTIDE SEQUENCE [LARGE SCALE GENOMIC DNA]</scope>
    <source>
        <strain evidence="6">mu1</strain>
    </source>
</reference>
<dbReference type="Gene3D" id="3.30.420.150">
    <property type="entry name" value="Exopolyphosphatase. Domain 2"/>
    <property type="match status" value="1"/>
</dbReference>
<dbReference type="PANTHER" id="PTHR30005:SF0">
    <property type="entry name" value="RETROGRADE REGULATION PROTEIN 2"/>
    <property type="match status" value="1"/>
</dbReference>
<accession>A0ABQ6GGG8</accession>
<dbReference type="InterPro" id="IPR048950">
    <property type="entry name" value="Ppx_GppA_C"/>
</dbReference>
<evidence type="ECO:0000259" key="3">
    <source>
        <dbReference type="Pfam" id="PF02541"/>
    </source>
</evidence>
<evidence type="ECO:0000313" key="6">
    <source>
        <dbReference type="Proteomes" id="UP001157114"/>
    </source>
</evidence>
<dbReference type="RefSeq" id="WP_284240368.1">
    <property type="nucleotide sequence ID" value="NZ_BSSQ01000015.1"/>
</dbReference>
<dbReference type="Proteomes" id="UP001157114">
    <property type="component" value="Unassembled WGS sequence"/>
</dbReference>
<comment type="caution">
    <text evidence="5">The sequence shown here is derived from an EMBL/GenBank/DDBJ whole genome shotgun (WGS) entry which is preliminary data.</text>
</comment>
<evidence type="ECO:0000259" key="4">
    <source>
        <dbReference type="Pfam" id="PF21447"/>
    </source>
</evidence>
<name>A0ABQ6GGG8_9BACL</name>
<evidence type="ECO:0000313" key="5">
    <source>
        <dbReference type="EMBL" id="GLX69585.1"/>
    </source>
</evidence>
<keyword evidence="2" id="KW-0378">Hydrolase</keyword>
<dbReference type="PANTHER" id="PTHR30005">
    <property type="entry name" value="EXOPOLYPHOSPHATASE"/>
    <property type="match status" value="1"/>
</dbReference>
<dbReference type="Gene3D" id="3.30.420.40">
    <property type="match status" value="1"/>
</dbReference>
<dbReference type="InterPro" id="IPR043129">
    <property type="entry name" value="ATPase_NBD"/>
</dbReference>
<protein>
    <submittedName>
        <fullName evidence="5">Exopolyphosphatase</fullName>
    </submittedName>
</protein>
<dbReference type="Gene3D" id="1.10.3210.10">
    <property type="entry name" value="Hypothetical protein af1432"/>
    <property type="match status" value="1"/>
</dbReference>
<gene>
    <name evidence="5" type="ORF">MU1_39300</name>
</gene>
<feature type="domain" description="Ppx/GppA phosphatase N-terminal" evidence="3">
    <location>
        <begin position="27"/>
        <end position="300"/>
    </location>
</feature>
<keyword evidence="6" id="KW-1185">Reference proteome</keyword>
<dbReference type="Pfam" id="PF21447">
    <property type="entry name" value="Ppx-GppA_III"/>
    <property type="match status" value="1"/>
</dbReference>
<dbReference type="Pfam" id="PF02541">
    <property type="entry name" value="Ppx-GppA"/>
    <property type="match status" value="1"/>
</dbReference>
<dbReference type="InterPro" id="IPR003695">
    <property type="entry name" value="Ppx_GppA_N"/>
</dbReference>
<dbReference type="PIRSF" id="PIRSF001267">
    <property type="entry name" value="Pyrophosphatase_GppA_Ppx"/>
    <property type="match status" value="1"/>
</dbReference>
<feature type="domain" description="Ppx/GppA phosphatase C-terminal" evidence="4">
    <location>
        <begin position="332"/>
        <end position="458"/>
    </location>
</feature>
<comment type="similarity">
    <text evidence="1">Belongs to the GppA/Ppx family.</text>
</comment>
<dbReference type="CDD" id="cd24052">
    <property type="entry name" value="ASKHA_NBD_HpPPX-GppA-like"/>
    <property type="match status" value="1"/>
</dbReference>
<dbReference type="SUPFAM" id="SSF109604">
    <property type="entry name" value="HD-domain/PDEase-like"/>
    <property type="match status" value="1"/>
</dbReference>
<organism evidence="5 6">
    <name type="scientific">Paenibacillus glycanilyticus</name>
    <dbReference type="NCBI Taxonomy" id="126569"/>
    <lineage>
        <taxon>Bacteria</taxon>
        <taxon>Bacillati</taxon>
        <taxon>Bacillota</taxon>
        <taxon>Bacilli</taxon>
        <taxon>Bacillales</taxon>
        <taxon>Paenibacillaceae</taxon>
        <taxon>Paenibacillus</taxon>
    </lineage>
</organism>
<dbReference type="EMBL" id="BSSQ01000015">
    <property type="protein sequence ID" value="GLX69585.1"/>
    <property type="molecule type" value="Genomic_DNA"/>
</dbReference>
<dbReference type="SUPFAM" id="SSF53067">
    <property type="entry name" value="Actin-like ATPase domain"/>
    <property type="match status" value="2"/>
</dbReference>
<evidence type="ECO:0000256" key="2">
    <source>
        <dbReference type="ARBA" id="ARBA00022801"/>
    </source>
</evidence>
<proteinExistence type="inferred from homology"/>
<sequence length="509" mass="56482">MTEQRIGIIDIGSNSVRLVVYERTASGAHRVIDGGKRPARLAERVDDNGYLREEAITELLGTLNHFTMICAHNRTGHIRAVATAAIRNASNRSEILETIKSETGLTIELLSGEDEASYGFLGMINAMDVQDGFLVDIGGGSTEVSLFRGRELVHSVSFPFGCVSLNRKYAVKGMLTDEGLRSIESLVIEAVKQVPWITKSPSLPLIGVGGTARAMGKIHQAVHKYPFTQTHNYPMTGADADSLFQELFHTPLDKRRKTPGLSKDRVDVIVPGIAVLRTLFRLLKTSHYRICGAGLRDGLFHATRFPGRPVHQDVLGFSLKNLSALHPAAPKQHVMQVNRLALQLYDELRPVHLLPNRAKVLLDAASTLFRIGASIDYYEYAKHSFYLIVNSHLNGLAHREILMIAAIASYKSKNRTRQQLFEYKELLSESDLDTIYRLGILLQLAAALDRSETQAIGRMEAVQSGNQLLLHPVRSEGTLAVEAREVEELSSDFKKLWSLAPELVQPDYT</sequence>
<evidence type="ECO:0000256" key="1">
    <source>
        <dbReference type="ARBA" id="ARBA00007125"/>
    </source>
</evidence>
<dbReference type="InterPro" id="IPR050273">
    <property type="entry name" value="GppA/Ppx_hydrolase"/>
</dbReference>
<dbReference type="InterPro" id="IPR030673">
    <property type="entry name" value="PyroPPase_GppA_Ppx"/>
</dbReference>